<protein>
    <submittedName>
        <fullName evidence="1">Adenylylsulfate kinase-like enzyme</fullName>
    </submittedName>
</protein>
<proteinExistence type="predicted"/>
<accession>A0A543J9S8</accession>
<dbReference type="AlphaFoldDB" id="A0A543J9S8"/>
<dbReference type="OrthoDB" id="9799092at2"/>
<keyword evidence="2" id="KW-1185">Reference proteome</keyword>
<evidence type="ECO:0000313" key="1">
    <source>
        <dbReference type="EMBL" id="TQM79566.1"/>
    </source>
</evidence>
<gene>
    <name evidence="1" type="ORF">FHX81_1875</name>
</gene>
<dbReference type="EMBL" id="VFPP01000001">
    <property type="protein sequence ID" value="TQM79566.1"/>
    <property type="molecule type" value="Genomic_DNA"/>
</dbReference>
<dbReference type="RefSeq" id="WP_141976956.1">
    <property type="nucleotide sequence ID" value="NZ_VFPP01000001.1"/>
</dbReference>
<keyword evidence="1" id="KW-0808">Transferase</keyword>
<sequence>MIVWLNGAFGAGKTTLAEELRRRLPDALSFDPEHVGLLLRMSAPPPPTGDFQDLPAWRKTTAEFATTLHREYGQHVITPMTLVERSYQEEIFGHLASAGVPLLHVFLDVPADELRRRITDQVLDPYNPEADAQARAFRLRNVDRCVAARASLPAGTLVLSGDRHPPEELADQVLAAL</sequence>
<name>A0A543J9S8_9PSEU</name>
<dbReference type="Pfam" id="PF13671">
    <property type="entry name" value="AAA_33"/>
    <property type="match status" value="1"/>
</dbReference>
<evidence type="ECO:0000313" key="2">
    <source>
        <dbReference type="Proteomes" id="UP000316628"/>
    </source>
</evidence>
<dbReference type="Gene3D" id="3.40.50.300">
    <property type="entry name" value="P-loop containing nucleotide triphosphate hydrolases"/>
    <property type="match status" value="1"/>
</dbReference>
<organism evidence="1 2">
    <name type="scientific">Saccharothrix saharensis</name>
    <dbReference type="NCBI Taxonomy" id="571190"/>
    <lineage>
        <taxon>Bacteria</taxon>
        <taxon>Bacillati</taxon>
        <taxon>Actinomycetota</taxon>
        <taxon>Actinomycetes</taxon>
        <taxon>Pseudonocardiales</taxon>
        <taxon>Pseudonocardiaceae</taxon>
        <taxon>Saccharothrix</taxon>
    </lineage>
</organism>
<dbReference type="SUPFAM" id="SSF52540">
    <property type="entry name" value="P-loop containing nucleoside triphosphate hydrolases"/>
    <property type="match status" value="1"/>
</dbReference>
<dbReference type="InterPro" id="IPR027417">
    <property type="entry name" value="P-loop_NTPase"/>
</dbReference>
<keyword evidence="1" id="KW-0418">Kinase</keyword>
<reference evidence="1 2" key="1">
    <citation type="submission" date="2019-06" db="EMBL/GenBank/DDBJ databases">
        <title>Sequencing the genomes of 1000 actinobacteria strains.</title>
        <authorList>
            <person name="Klenk H.-P."/>
        </authorList>
    </citation>
    <scope>NUCLEOTIDE SEQUENCE [LARGE SCALE GENOMIC DNA]</scope>
    <source>
        <strain evidence="1 2">DSM 45456</strain>
    </source>
</reference>
<dbReference type="Proteomes" id="UP000316628">
    <property type="component" value="Unassembled WGS sequence"/>
</dbReference>
<dbReference type="GO" id="GO:0016301">
    <property type="term" value="F:kinase activity"/>
    <property type="evidence" value="ECO:0007669"/>
    <property type="project" value="UniProtKB-KW"/>
</dbReference>
<comment type="caution">
    <text evidence="1">The sequence shown here is derived from an EMBL/GenBank/DDBJ whole genome shotgun (WGS) entry which is preliminary data.</text>
</comment>